<accession>A0A2K6EF34</accession>
<keyword evidence="1" id="KW-0812">Transmembrane</keyword>
<keyword evidence="1" id="KW-0472">Membrane</keyword>
<keyword evidence="1" id="KW-1133">Transmembrane helix</keyword>
<name>A0A2K6EF34_PROCO</name>
<evidence type="ECO:0000313" key="3">
    <source>
        <dbReference type="Proteomes" id="UP000233160"/>
    </source>
</evidence>
<reference evidence="2" key="1">
    <citation type="submission" date="2025-08" db="UniProtKB">
        <authorList>
            <consortium name="Ensembl"/>
        </authorList>
    </citation>
    <scope>IDENTIFICATION</scope>
</reference>
<dbReference type="AlphaFoldDB" id="A0A2K6EF34"/>
<protein>
    <submittedName>
        <fullName evidence="2">Uncharacterized protein</fullName>
    </submittedName>
</protein>
<dbReference type="Ensembl" id="ENSPCOT00000001037.1">
    <property type="protein sequence ID" value="ENSPCOP00000000342.1"/>
    <property type="gene ID" value="ENSPCOG00000000965.1"/>
</dbReference>
<evidence type="ECO:0000313" key="2">
    <source>
        <dbReference type="Ensembl" id="ENSPCOP00000000342.1"/>
    </source>
</evidence>
<proteinExistence type="predicted"/>
<dbReference type="Proteomes" id="UP000233160">
    <property type="component" value="Unassembled WGS sequence"/>
</dbReference>
<feature type="transmembrane region" description="Helical" evidence="1">
    <location>
        <begin position="12"/>
        <end position="35"/>
    </location>
</feature>
<sequence length="47" mass="5438">DALWLQLTNTSVYYTYLLLLLKSMVYFGIIVFCLIRRTAVCCSGKRS</sequence>
<evidence type="ECO:0000256" key="1">
    <source>
        <dbReference type="SAM" id="Phobius"/>
    </source>
</evidence>
<organism evidence="2 3">
    <name type="scientific">Propithecus coquereli</name>
    <name type="common">Coquerel's sifaka</name>
    <name type="synonym">Propithecus verreauxi coquereli</name>
    <dbReference type="NCBI Taxonomy" id="379532"/>
    <lineage>
        <taxon>Eukaryota</taxon>
        <taxon>Metazoa</taxon>
        <taxon>Chordata</taxon>
        <taxon>Craniata</taxon>
        <taxon>Vertebrata</taxon>
        <taxon>Euteleostomi</taxon>
        <taxon>Mammalia</taxon>
        <taxon>Eutheria</taxon>
        <taxon>Euarchontoglires</taxon>
        <taxon>Primates</taxon>
        <taxon>Strepsirrhini</taxon>
        <taxon>Lemuriformes</taxon>
        <taxon>Indriidae</taxon>
        <taxon>Propithecus</taxon>
    </lineage>
</organism>
<dbReference type="GeneTree" id="ENSGT01110000267626"/>
<keyword evidence="3" id="KW-1185">Reference proteome</keyword>
<reference evidence="2" key="2">
    <citation type="submission" date="2025-09" db="UniProtKB">
        <authorList>
            <consortium name="Ensembl"/>
        </authorList>
    </citation>
    <scope>IDENTIFICATION</scope>
</reference>